<dbReference type="STRING" id="111015.AXF14_11905"/>
<keyword evidence="1" id="KW-1133">Transmembrane helix</keyword>
<sequence length="91" mass="9608">MKRLASRDHAYSIILALIAGSAAWGGNPWWLSLAELIVLIGASEGVLYVAGGLNRTASDDPHYPITVRQTIAVVASIAVVIVLGGLFYNMA</sequence>
<reference evidence="3" key="1">
    <citation type="submission" date="2016-02" db="EMBL/GenBank/DDBJ databases">
        <authorList>
            <person name="Holder M.E."/>
            <person name="Ajami N.J."/>
            <person name="Petrosino J.F."/>
        </authorList>
    </citation>
    <scope>NUCLEOTIDE SEQUENCE [LARGE SCALE GENOMIC DNA]</scope>
    <source>
        <strain evidence="3">CCUG 36733</strain>
    </source>
</reference>
<accession>A0A0X8JG19</accession>
<name>A0A0X8JG19_ACTRD</name>
<dbReference type="KEGG" id="ard:AXF14_11905"/>
<dbReference type="EMBL" id="CP014228">
    <property type="protein sequence ID" value="AMD88155.1"/>
    <property type="molecule type" value="Genomic_DNA"/>
</dbReference>
<feature type="transmembrane region" description="Helical" evidence="1">
    <location>
        <begin position="12"/>
        <end position="30"/>
    </location>
</feature>
<feature type="transmembrane region" description="Helical" evidence="1">
    <location>
        <begin position="65"/>
        <end position="88"/>
    </location>
</feature>
<protein>
    <submittedName>
        <fullName evidence="2">Uncharacterized protein</fullName>
    </submittedName>
</protein>
<keyword evidence="1" id="KW-0472">Membrane</keyword>
<gene>
    <name evidence="2" type="ORF">AXF14_11905</name>
</gene>
<evidence type="ECO:0000313" key="3">
    <source>
        <dbReference type="Proteomes" id="UP000065220"/>
    </source>
</evidence>
<evidence type="ECO:0000256" key="1">
    <source>
        <dbReference type="SAM" id="Phobius"/>
    </source>
</evidence>
<dbReference type="RefSeq" id="WP_067943500.1">
    <property type="nucleotide sequence ID" value="NZ_CP014228.1"/>
</dbReference>
<keyword evidence="1" id="KW-0812">Transmembrane</keyword>
<keyword evidence="3" id="KW-1185">Reference proteome</keyword>
<dbReference type="AlphaFoldDB" id="A0A0X8JG19"/>
<proteinExistence type="predicted"/>
<dbReference type="Proteomes" id="UP000065220">
    <property type="component" value="Chromosome"/>
</dbReference>
<evidence type="ECO:0000313" key="2">
    <source>
        <dbReference type="EMBL" id="AMD88155.1"/>
    </source>
</evidence>
<organism evidence="2 3">
    <name type="scientific">Actinomyces radicidentis</name>
    <dbReference type="NCBI Taxonomy" id="111015"/>
    <lineage>
        <taxon>Bacteria</taxon>
        <taxon>Bacillati</taxon>
        <taxon>Actinomycetota</taxon>
        <taxon>Actinomycetes</taxon>
        <taxon>Actinomycetales</taxon>
        <taxon>Actinomycetaceae</taxon>
        <taxon>Actinomyces</taxon>
    </lineage>
</organism>